<keyword evidence="3" id="KW-1185">Reference proteome</keyword>
<evidence type="ECO:0000256" key="1">
    <source>
        <dbReference type="SAM" id="Phobius"/>
    </source>
</evidence>
<evidence type="ECO:0000313" key="3">
    <source>
        <dbReference type="Proteomes" id="UP001317779"/>
    </source>
</evidence>
<proteinExistence type="predicted"/>
<keyword evidence="1" id="KW-1133">Transmembrane helix</keyword>
<accession>A0ABM8DV32</accession>
<feature type="transmembrane region" description="Helical" evidence="1">
    <location>
        <begin position="28"/>
        <end position="48"/>
    </location>
</feature>
<dbReference type="EMBL" id="AP027141">
    <property type="protein sequence ID" value="BDV29472.1"/>
    <property type="molecule type" value="Genomic_DNA"/>
</dbReference>
<evidence type="ECO:0000313" key="2">
    <source>
        <dbReference type="EMBL" id="BDV29472.1"/>
    </source>
</evidence>
<dbReference type="Proteomes" id="UP001317779">
    <property type="component" value="Chromosome"/>
</dbReference>
<keyword evidence="1" id="KW-0472">Membrane</keyword>
<keyword evidence="1" id="KW-0812">Transmembrane</keyword>
<dbReference type="RefSeq" id="WP_263796730.1">
    <property type="nucleotide sequence ID" value="NZ_AP027141.1"/>
</dbReference>
<name>A0ABM8DV32_9MICO</name>
<reference evidence="2 3" key="1">
    <citation type="submission" date="2022-12" db="EMBL/GenBank/DDBJ databases">
        <title>Microbacterium terricola strain KV-448 chromosome, complete genome.</title>
        <authorList>
            <person name="Oshima T."/>
            <person name="Moriya T."/>
            <person name="Bessho Y."/>
        </authorList>
    </citation>
    <scope>NUCLEOTIDE SEQUENCE [LARGE SCALE GENOMIC DNA]</scope>
    <source>
        <strain evidence="2 3">KV-448</strain>
    </source>
</reference>
<sequence length="54" mass="5772">MNLALIIIIIVAVILAITGGLVEGLQFLLWVALIVGVIALIAFLFRVLSGRNRA</sequence>
<evidence type="ECO:0008006" key="4">
    <source>
        <dbReference type="Google" id="ProtNLM"/>
    </source>
</evidence>
<gene>
    <name evidence="2" type="ORF">Microterr_01320</name>
</gene>
<protein>
    <recommendedName>
        <fullName evidence="4">DUF2207 domain-containing protein</fullName>
    </recommendedName>
</protein>
<organism evidence="2 3">
    <name type="scientific">Microbacterium terricola</name>
    <dbReference type="NCBI Taxonomy" id="344163"/>
    <lineage>
        <taxon>Bacteria</taxon>
        <taxon>Bacillati</taxon>
        <taxon>Actinomycetota</taxon>
        <taxon>Actinomycetes</taxon>
        <taxon>Micrococcales</taxon>
        <taxon>Microbacteriaceae</taxon>
        <taxon>Microbacterium</taxon>
    </lineage>
</organism>